<comment type="caution">
    <text evidence="3">The sequence shown here is derived from an EMBL/GenBank/DDBJ whole genome shotgun (WGS) entry which is preliminary data.</text>
</comment>
<keyword evidence="1" id="KW-0472">Membrane</keyword>
<accession>A0A6A4ZDL8</accession>
<proteinExistence type="predicted"/>
<dbReference type="GO" id="GO:0016747">
    <property type="term" value="F:acyltransferase activity, transferring groups other than amino-acyl groups"/>
    <property type="evidence" value="ECO:0007669"/>
    <property type="project" value="InterPro"/>
</dbReference>
<dbReference type="InterPro" id="IPR050879">
    <property type="entry name" value="Acyltransferase_3"/>
</dbReference>
<gene>
    <name evidence="3" type="ORF">As57867_005151</name>
</gene>
<dbReference type="EMBL" id="VJMH01001547">
    <property type="protein sequence ID" value="KAF0711635.1"/>
    <property type="molecule type" value="Genomic_DNA"/>
</dbReference>
<dbReference type="GO" id="GO:0016020">
    <property type="term" value="C:membrane"/>
    <property type="evidence" value="ECO:0007669"/>
    <property type="project" value="TreeGrafter"/>
</dbReference>
<dbReference type="OrthoDB" id="207378at2759"/>
<reference evidence="3" key="1">
    <citation type="submission" date="2019-06" db="EMBL/GenBank/DDBJ databases">
        <title>Genomics analysis of Aphanomyces spp. identifies a new class of oomycete effector associated with host adaptation.</title>
        <authorList>
            <person name="Gaulin E."/>
        </authorList>
    </citation>
    <scope>NUCLEOTIDE SEQUENCE</scope>
    <source>
        <strain evidence="3">CBS 578.67</strain>
    </source>
</reference>
<evidence type="ECO:0000256" key="1">
    <source>
        <dbReference type="SAM" id="Phobius"/>
    </source>
</evidence>
<protein>
    <recommendedName>
        <fullName evidence="2">Acyltransferase 3 domain-containing protein</fullName>
    </recommendedName>
</protein>
<dbReference type="AlphaFoldDB" id="A0A6A4ZDL8"/>
<dbReference type="PANTHER" id="PTHR23028:SF53">
    <property type="entry name" value="ACYL_TRANSF_3 DOMAIN-CONTAINING PROTEIN"/>
    <property type="match status" value="1"/>
</dbReference>
<keyword evidence="1" id="KW-0812">Transmembrane</keyword>
<feature type="domain" description="Acyltransferase 3" evidence="2">
    <location>
        <begin position="49"/>
        <end position="125"/>
    </location>
</feature>
<dbReference type="GO" id="GO:0000271">
    <property type="term" value="P:polysaccharide biosynthetic process"/>
    <property type="evidence" value="ECO:0007669"/>
    <property type="project" value="TreeGrafter"/>
</dbReference>
<name>A0A6A4ZDL8_9STRA</name>
<dbReference type="PANTHER" id="PTHR23028">
    <property type="entry name" value="ACETYLTRANSFERASE"/>
    <property type="match status" value="1"/>
</dbReference>
<feature type="non-terminal residue" evidence="3">
    <location>
        <position position="127"/>
    </location>
</feature>
<evidence type="ECO:0000313" key="3">
    <source>
        <dbReference type="EMBL" id="KAF0711635.1"/>
    </source>
</evidence>
<dbReference type="InterPro" id="IPR002656">
    <property type="entry name" value="Acyl_transf_3_dom"/>
</dbReference>
<dbReference type="Pfam" id="PF01757">
    <property type="entry name" value="Acyl_transf_3"/>
    <property type="match status" value="1"/>
</dbReference>
<feature type="transmembrane region" description="Helical" evidence="1">
    <location>
        <begin position="75"/>
        <end position="95"/>
    </location>
</feature>
<sequence length="127" mass="13928">MLPPHATPLNSPPTGAESDTLHPSDTLLLTMPAKPALQTHHSHPIAYRADIDGLRALAVTAVVLFHAYPKTFSSGFIGVDVFFVISGFLISSILFKENAKGSFTYADFYSRRIRRIYPTLLVVLVTT</sequence>
<evidence type="ECO:0000259" key="2">
    <source>
        <dbReference type="Pfam" id="PF01757"/>
    </source>
</evidence>
<organism evidence="3">
    <name type="scientific">Aphanomyces stellatus</name>
    <dbReference type="NCBI Taxonomy" id="120398"/>
    <lineage>
        <taxon>Eukaryota</taxon>
        <taxon>Sar</taxon>
        <taxon>Stramenopiles</taxon>
        <taxon>Oomycota</taxon>
        <taxon>Saprolegniomycetes</taxon>
        <taxon>Saprolegniales</taxon>
        <taxon>Verrucalvaceae</taxon>
        <taxon>Aphanomyces</taxon>
    </lineage>
</organism>
<keyword evidence="1" id="KW-1133">Transmembrane helix</keyword>